<dbReference type="AlphaFoldDB" id="A0A2N0VPB8"/>
<gene>
    <name evidence="1" type="ORF">CW686_01855</name>
</gene>
<dbReference type="Pfam" id="PF03013">
    <property type="entry name" value="Pyr_excise"/>
    <property type="match status" value="1"/>
</dbReference>
<evidence type="ECO:0000313" key="1">
    <source>
        <dbReference type="EMBL" id="PKE26941.1"/>
    </source>
</evidence>
<dbReference type="RefSeq" id="WP_012655960.1">
    <property type="nucleotide sequence ID" value="NZ_CABFNV010000003.1"/>
</dbReference>
<name>A0A2N0VPB8_9STAP</name>
<accession>A0A2N0VPB8</accession>
<sequence>MQIFRVHPEHEISARYLDNRRLSKQVLELYQIIRVCLAEMKLIEGNTRYLHHPIVKHVYHEGQPYIMDTFKMLEAMDKEHRRRGGKRSQNFRKDLKILENQIVQYETKFNSSPLPPIYVYGDDKLYGEEVYEAYKRLLELKWKNDTIAPRCNIIQYKRIK</sequence>
<dbReference type="Proteomes" id="UP000233482">
    <property type="component" value="Unassembled WGS sequence"/>
</dbReference>
<evidence type="ECO:0008006" key="3">
    <source>
        <dbReference type="Google" id="ProtNLM"/>
    </source>
</evidence>
<dbReference type="InterPro" id="IPR004260">
    <property type="entry name" value="Pyr-dimer_DNA_glycosylase"/>
</dbReference>
<evidence type="ECO:0000313" key="2">
    <source>
        <dbReference type="Proteomes" id="UP000233482"/>
    </source>
</evidence>
<reference evidence="1 2" key="1">
    <citation type="submission" date="2017-12" db="EMBL/GenBank/DDBJ databases">
        <title>Genomics of Macrococcus caseolyticus.</title>
        <authorList>
            <person name="MacFadyen A.C."/>
            <person name="Paterson G.K."/>
        </authorList>
    </citation>
    <scope>NUCLEOTIDE SEQUENCE [LARGE SCALE GENOMIC DNA]</scope>
    <source>
        <strain evidence="1 2">5788_EF188</strain>
    </source>
</reference>
<proteinExistence type="predicted"/>
<dbReference type="EMBL" id="PIXC01000003">
    <property type="protein sequence ID" value="PKE26941.1"/>
    <property type="molecule type" value="Genomic_DNA"/>
</dbReference>
<organism evidence="1 2">
    <name type="scientific">Macrococcoides caseolyticum</name>
    <dbReference type="NCBI Taxonomy" id="69966"/>
    <lineage>
        <taxon>Bacteria</taxon>
        <taxon>Bacillati</taxon>
        <taxon>Bacillota</taxon>
        <taxon>Bacilli</taxon>
        <taxon>Bacillales</taxon>
        <taxon>Staphylococcaceae</taxon>
        <taxon>Macrococcoides</taxon>
    </lineage>
</organism>
<protein>
    <recommendedName>
        <fullName evidence="3">Pyrimidine dimer DNA glycosylase</fullName>
    </recommendedName>
</protein>
<comment type="caution">
    <text evidence="1">The sequence shown here is derived from an EMBL/GenBank/DDBJ whole genome shotgun (WGS) entry which is preliminary data.</text>
</comment>
<dbReference type="OMA" id="YQIIRVC"/>